<evidence type="ECO:0000256" key="1">
    <source>
        <dbReference type="ARBA" id="ARBA00012513"/>
    </source>
</evidence>
<feature type="compositionally biased region" description="Basic and acidic residues" evidence="9">
    <location>
        <begin position="662"/>
        <end position="672"/>
    </location>
</feature>
<protein>
    <recommendedName>
        <fullName evidence="1">non-specific serine/threonine protein kinase</fullName>
        <ecNumber evidence="1">2.7.11.1</ecNumber>
    </recommendedName>
</protein>
<comment type="catalytic activity">
    <reaction evidence="7">
        <text>L-threonyl-[protein] + ATP = O-phospho-L-threonyl-[protein] + ADP + H(+)</text>
        <dbReference type="Rhea" id="RHEA:46608"/>
        <dbReference type="Rhea" id="RHEA-COMP:11060"/>
        <dbReference type="Rhea" id="RHEA-COMP:11605"/>
        <dbReference type="ChEBI" id="CHEBI:15378"/>
        <dbReference type="ChEBI" id="CHEBI:30013"/>
        <dbReference type="ChEBI" id="CHEBI:30616"/>
        <dbReference type="ChEBI" id="CHEBI:61977"/>
        <dbReference type="ChEBI" id="CHEBI:456216"/>
        <dbReference type="EC" id="2.7.11.1"/>
    </reaction>
</comment>
<dbReference type="GO" id="GO:0004674">
    <property type="term" value="F:protein serine/threonine kinase activity"/>
    <property type="evidence" value="ECO:0007669"/>
    <property type="project" value="UniProtKB-KW"/>
</dbReference>
<feature type="compositionally biased region" description="Low complexity" evidence="9">
    <location>
        <begin position="464"/>
        <end position="481"/>
    </location>
</feature>
<keyword evidence="5" id="KW-0418">Kinase</keyword>
<dbReference type="PROSITE" id="PS50011">
    <property type="entry name" value="PROTEIN_KINASE_DOM"/>
    <property type="match status" value="1"/>
</dbReference>
<feature type="compositionally biased region" description="Basic and acidic residues" evidence="9">
    <location>
        <begin position="446"/>
        <end position="461"/>
    </location>
</feature>
<dbReference type="AlphaFoldDB" id="A0A813DYH4"/>
<feature type="compositionally biased region" description="Low complexity" evidence="9">
    <location>
        <begin position="593"/>
        <end position="630"/>
    </location>
</feature>
<dbReference type="GO" id="GO:0005737">
    <property type="term" value="C:cytoplasm"/>
    <property type="evidence" value="ECO:0007669"/>
    <property type="project" value="TreeGrafter"/>
</dbReference>
<dbReference type="PANTHER" id="PTHR22967:SF57">
    <property type="entry name" value="AUXILIN, ISOFORM A-RELATED"/>
    <property type="match status" value="1"/>
</dbReference>
<evidence type="ECO:0000256" key="6">
    <source>
        <dbReference type="ARBA" id="ARBA00022840"/>
    </source>
</evidence>
<dbReference type="Pfam" id="PF00069">
    <property type="entry name" value="Pkinase"/>
    <property type="match status" value="1"/>
</dbReference>
<keyword evidence="12" id="KW-1185">Reference proteome</keyword>
<dbReference type="GO" id="GO:0005524">
    <property type="term" value="F:ATP binding"/>
    <property type="evidence" value="ECO:0007669"/>
    <property type="project" value="UniProtKB-KW"/>
</dbReference>
<dbReference type="EMBL" id="CAJNNV010004426">
    <property type="protein sequence ID" value="CAE8590733.1"/>
    <property type="molecule type" value="Genomic_DNA"/>
</dbReference>
<evidence type="ECO:0000313" key="12">
    <source>
        <dbReference type="Proteomes" id="UP000654075"/>
    </source>
</evidence>
<dbReference type="InterPro" id="IPR000719">
    <property type="entry name" value="Prot_kinase_dom"/>
</dbReference>
<evidence type="ECO:0000256" key="2">
    <source>
        <dbReference type="ARBA" id="ARBA00022527"/>
    </source>
</evidence>
<comment type="caution">
    <text evidence="11">The sequence shown here is derived from an EMBL/GenBank/DDBJ whole genome shotgun (WGS) entry which is preliminary data.</text>
</comment>
<evidence type="ECO:0000256" key="7">
    <source>
        <dbReference type="ARBA" id="ARBA00047899"/>
    </source>
</evidence>
<feature type="region of interest" description="Disordered" evidence="9">
    <location>
        <begin position="440"/>
        <end position="481"/>
    </location>
</feature>
<name>A0A813DYH4_POLGL</name>
<evidence type="ECO:0000256" key="3">
    <source>
        <dbReference type="ARBA" id="ARBA00022679"/>
    </source>
</evidence>
<evidence type="ECO:0000256" key="9">
    <source>
        <dbReference type="SAM" id="MobiDB-lite"/>
    </source>
</evidence>
<dbReference type="EC" id="2.7.11.1" evidence="1"/>
<feature type="compositionally biased region" description="Polar residues" evidence="9">
    <location>
        <begin position="645"/>
        <end position="661"/>
    </location>
</feature>
<accession>A0A813DYH4</accession>
<dbReference type="SUPFAM" id="SSF56112">
    <property type="entry name" value="Protein kinase-like (PK-like)"/>
    <property type="match status" value="1"/>
</dbReference>
<gene>
    <name evidence="11" type="ORF">PGLA1383_LOCUS9449</name>
</gene>
<comment type="catalytic activity">
    <reaction evidence="8">
        <text>L-seryl-[protein] + ATP = O-phospho-L-seryl-[protein] + ADP + H(+)</text>
        <dbReference type="Rhea" id="RHEA:17989"/>
        <dbReference type="Rhea" id="RHEA-COMP:9863"/>
        <dbReference type="Rhea" id="RHEA-COMP:11604"/>
        <dbReference type="ChEBI" id="CHEBI:15378"/>
        <dbReference type="ChEBI" id="CHEBI:29999"/>
        <dbReference type="ChEBI" id="CHEBI:30616"/>
        <dbReference type="ChEBI" id="CHEBI:83421"/>
        <dbReference type="ChEBI" id="CHEBI:456216"/>
        <dbReference type="EC" id="2.7.11.1"/>
    </reaction>
</comment>
<organism evidence="11 12">
    <name type="scientific">Polarella glacialis</name>
    <name type="common">Dinoflagellate</name>
    <dbReference type="NCBI Taxonomy" id="89957"/>
    <lineage>
        <taxon>Eukaryota</taxon>
        <taxon>Sar</taxon>
        <taxon>Alveolata</taxon>
        <taxon>Dinophyceae</taxon>
        <taxon>Suessiales</taxon>
        <taxon>Suessiaceae</taxon>
        <taxon>Polarella</taxon>
    </lineage>
</organism>
<feature type="domain" description="Protein kinase" evidence="10">
    <location>
        <begin position="25"/>
        <end position="303"/>
    </location>
</feature>
<feature type="region of interest" description="Disordered" evidence="9">
    <location>
        <begin position="593"/>
        <end position="672"/>
    </location>
</feature>
<evidence type="ECO:0000256" key="8">
    <source>
        <dbReference type="ARBA" id="ARBA00048679"/>
    </source>
</evidence>
<dbReference type="Proteomes" id="UP000654075">
    <property type="component" value="Unassembled WGS sequence"/>
</dbReference>
<feature type="compositionally biased region" description="Basic and acidic residues" evidence="9">
    <location>
        <begin position="632"/>
        <end position="642"/>
    </location>
</feature>
<reference evidence="11" key="1">
    <citation type="submission" date="2021-02" db="EMBL/GenBank/DDBJ databases">
        <authorList>
            <person name="Dougan E. K."/>
            <person name="Rhodes N."/>
            <person name="Thang M."/>
            <person name="Chan C."/>
        </authorList>
    </citation>
    <scope>NUCLEOTIDE SEQUENCE</scope>
</reference>
<evidence type="ECO:0000256" key="5">
    <source>
        <dbReference type="ARBA" id="ARBA00022777"/>
    </source>
</evidence>
<evidence type="ECO:0000259" key="10">
    <source>
        <dbReference type="PROSITE" id="PS50011"/>
    </source>
</evidence>
<dbReference type="Gene3D" id="1.10.510.10">
    <property type="entry name" value="Transferase(Phosphotransferase) domain 1"/>
    <property type="match status" value="1"/>
</dbReference>
<evidence type="ECO:0000313" key="11">
    <source>
        <dbReference type="EMBL" id="CAE8590733.1"/>
    </source>
</evidence>
<keyword evidence="6" id="KW-0067">ATP-binding</keyword>
<dbReference type="SMART" id="SM00220">
    <property type="entry name" value="S_TKc"/>
    <property type="match status" value="1"/>
</dbReference>
<keyword evidence="4" id="KW-0547">Nucleotide-binding</keyword>
<dbReference type="OrthoDB" id="248923at2759"/>
<keyword evidence="2" id="KW-0723">Serine/threonine-protein kinase</keyword>
<proteinExistence type="predicted"/>
<sequence length="672" mass="70597">MQRLLGLTSLLGGPRVHHEVNGRRLEEERLISEGGFAFVYEVRDLDTGEAFALKKILCQDEEGLAAAKREAEVLDGLPSHKNMVGYFGSAIVKQGAGSGNHEVLLLLELCPGGHLLDLLDRHNGRIPEEEIVKAFTDVAEAVFCLHSNSPPIQHRDLKLENVLHGSDGFWKVVDFGSWSDESMDLAALEALGPKQLGILSEELGRHTTMMYRPPEMVDVYQKLPVTCAMDLWMLGCILFSLMYSQHPFEDSAALAIRTAQYSLPPRKPLLSPKLVELMIWLLLPDPRQRPTAKQLVLALWQWTETQALELPAAAQERKAKLLGAAPAEGGAKRSEAKAVPRRGLQGVLSKPPVPSRSQAAADAVATPWVAFGEGSPAVGPATDSGAGDDDWGFDAFQSADGAAEPAVRCEDDSLSAAASTPELAADAGAVACDCSLPVRASASTDPRAETAEAADKHRRDVGPSATSESSTGEAAVAENSAAVEIPAPADLAETLNSATLVQQEPLVLAEPSTASEALAAGDPLVKDLVGSVGVLSAETHCGLGDSGRPTELGSSSAPASAAEQLELWTHRSGHTALVPADIAAEVAQAASEEISEVSSAEPMAATTTTTLTTTATSTTTATTTPTTTAADPKAELSAERMPDVLSTSRGQQAVPVTSEGSEQPKDLAHEAG</sequence>
<dbReference type="InterPro" id="IPR011009">
    <property type="entry name" value="Kinase-like_dom_sf"/>
</dbReference>
<keyword evidence="3" id="KW-0808">Transferase</keyword>
<evidence type="ECO:0000256" key="4">
    <source>
        <dbReference type="ARBA" id="ARBA00022741"/>
    </source>
</evidence>
<dbReference type="PANTHER" id="PTHR22967">
    <property type="entry name" value="SERINE/THREONINE PROTEIN KINASE"/>
    <property type="match status" value="1"/>
</dbReference>